<name>A0A8J3DN71_9HYPH</name>
<gene>
    <name evidence="1" type="ORF">GCM10010136_08620</name>
</gene>
<evidence type="ECO:0000313" key="2">
    <source>
        <dbReference type="Proteomes" id="UP000641137"/>
    </source>
</evidence>
<comment type="caution">
    <text evidence="1">The sequence shown here is derived from an EMBL/GenBank/DDBJ whole genome shotgun (WGS) entry which is preliminary data.</text>
</comment>
<dbReference type="RefSeq" id="WP_189488216.1">
    <property type="nucleotide sequence ID" value="NZ_BMZO01000002.1"/>
</dbReference>
<proteinExistence type="predicted"/>
<organism evidence="1 2">
    <name type="scientific">Limoniibacter endophyticus</name>
    <dbReference type="NCBI Taxonomy" id="1565040"/>
    <lineage>
        <taxon>Bacteria</taxon>
        <taxon>Pseudomonadati</taxon>
        <taxon>Pseudomonadota</taxon>
        <taxon>Alphaproteobacteria</taxon>
        <taxon>Hyphomicrobiales</taxon>
        <taxon>Bartonellaceae</taxon>
        <taxon>Limoniibacter</taxon>
    </lineage>
</organism>
<dbReference type="EMBL" id="BMZO01000002">
    <property type="protein sequence ID" value="GHC65708.1"/>
    <property type="molecule type" value="Genomic_DNA"/>
</dbReference>
<evidence type="ECO:0000313" key="1">
    <source>
        <dbReference type="EMBL" id="GHC65708.1"/>
    </source>
</evidence>
<reference evidence="1" key="2">
    <citation type="submission" date="2020-09" db="EMBL/GenBank/DDBJ databases">
        <authorList>
            <person name="Sun Q."/>
            <person name="Kim S."/>
        </authorList>
    </citation>
    <scope>NUCLEOTIDE SEQUENCE</scope>
    <source>
        <strain evidence="1">KCTC 42097</strain>
    </source>
</reference>
<dbReference type="Proteomes" id="UP000641137">
    <property type="component" value="Unassembled WGS sequence"/>
</dbReference>
<reference evidence="1" key="1">
    <citation type="journal article" date="2014" name="Int. J. Syst. Evol. Microbiol.">
        <title>Complete genome sequence of Corynebacterium casei LMG S-19264T (=DSM 44701T), isolated from a smear-ripened cheese.</title>
        <authorList>
            <consortium name="US DOE Joint Genome Institute (JGI-PGF)"/>
            <person name="Walter F."/>
            <person name="Albersmeier A."/>
            <person name="Kalinowski J."/>
            <person name="Ruckert C."/>
        </authorList>
    </citation>
    <scope>NUCLEOTIDE SEQUENCE</scope>
    <source>
        <strain evidence="1">KCTC 42097</strain>
    </source>
</reference>
<accession>A0A8J3DN71</accession>
<keyword evidence="2" id="KW-1185">Reference proteome</keyword>
<dbReference type="AlphaFoldDB" id="A0A8J3DN71"/>
<protein>
    <submittedName>
        <fullName evidence="1">Uncharacterized protein</fullName>
    </submittedName>
</protein>
<sequence length="45" mass="4905">MENNEIENPEIQPVTDDAPIDQGLNDLWLNLFGAAEAGGAWPEPL</sequence>